<dbReference type="Proteomes" id="UP000499080">
    <property type="component" value="Unassembled WGS sequence"/>
</dbReference>
<gene>
    <name evidence="1" type="ORF">AVEN_162143_1</name>
</gene>
<evidence type="ECO:0000313" key="2">
    <source>
        <dbReference type="Proteomes" id="UP000499080"/>
    </source>
</evidence>
<proteinExistence type="predicted"/>
<reference evidence="1 2" key="1">
    <citation type="journal article" date="2019" name="Sci. Rep.">
        <title>Orb-weaving spider Araneus ventricosus genome elucidates the spidroin gene catalogue.</title>
        <authorList>
            <person name="Kono N."/>
            <person name="Nakamura H."/>
            <person name="Ohtoshi R."/>
            <person name="Moran D.A.P."/>
            <person name="Shinohara A."/>
            <person name="Yoshida Y."/>
            <person name="Fujiwara M."/>
            <person name="Mori M."/>
            <person name="Tomita M."/>
            <person name="Arakawa K."/>
        </authorList>
    </citation>
    <scope>NUCLEOTIDE SEQUENCE [LARGE SCALE GENOMIC DNA]</scope>
</reference>
<organism evidence="1 2">
    <name type="scientific">Araneus ventricosus</name>
    <name type="common">Orbweaver spider</name>
    <name type="synonym">Epeira ventricosa</name>
    <dbReference type="NCBI Taxonomy" id="182803"/>
    <lineage>
        <taxon>Eukaryota</taxon>
        <taxon>Metazoa</taxon>
        <taxon>Ecdysozoa</taxon>
        <taxon>Arthropoda</taxon>
        <taxon>Chelicerata</taxon>
        <taxon>Arachnida</taxon>
        <taxon>Araneae</taxon>
        <taxon>Araneomorphae</taxon>
        <taxon>Entelegynae</taxon>
        <taxon>Araneoidea</taxon>
        <taxon>Araneidae</taxon>
        <taxon>Araneus</taxon>
    </lineage>
</organism>
<dbReference type="AlphaFoldDB" id="A0A4Y2J4Z9"/>
<keyword evidence="2" id="KW-1185">Reference proteome</keyword>
<protein>
    <submittedName>
        <fullName evidence="1">Uncharacterized protein</fullName>
    </submittedName>
</protein>
<feature type="non-terminal residue" evidence="1">
    <location>
        <position position="1"/>
    </location>
</feature>
<dbReference type="EMBL" id="BGPR01003143">
    <property type="protein sequence ID" value="GBM84246.1"/>
    <property type="molecule type" value="Genomic_DNA"/>
</dbReference>
<comment type="caution">
    <text evidence="1">The sequence shown here is derived from an EMBL/GenBank/DDBJ whole genome shotgun (WGS) entry which is preliminary data.</text>
</comment>
<accession>A0A4Y2J4Z9</accession>
<evidence type="ECO:0000313" key="1">
    <source>
        <dbReference type="EMBL" id="GBM84246.1"/>
    </source>
</evidence>
<name>A0A4Y2J4Z9_ARAVE</name>
<sequence length="61" mass="6930">YSYSPYGQVLGRGDSCVKYDDSIPPVDTVSTWMRNHYISKRVLAPGCGYNNDGVILRNHHR</sequence>